<protein>
    <submittedName>
        <fullName evidence="1">Uncharacterized protein</fullName>
    </submittedName>
</protein>
<gene>
    <name evidence="1" type="ORF">FLJC2902T_13510</name>
</gene>
<organism evidence="1 2">
    <name type="scientific">Flavobacterium limnosediminis JC2902</name>
    <dbReference type="NCBI Taxonomy" id="1341181"/>
    <lineage>
        <taxon>Bacteria</taxon>
        <taxon>Pseudomonadati</taxon>
        <taxon>Bacteroidota</taxon>
        <taxon>Flavobacteriia</taxon>
        <taxon>Flavobacteriales</taxon>
        <taxon>Flavobacteriaceae</taxon>
        <taxon>Flavobacterium</taxon>
    </lineage>
</organism>
<keyword evidence="2" id="KW-1185">Reference proteome</keyword>
<name>V6SQ60_9FLAO</name>
<evidence type="ECO:0000313" key="1">
    <source>
        <dbReference type="EMBL" id="ESU28756.1"/>
    </source>
</evidence>
<comment type="caution">
    <text evidence="1">The sequence shown here is derived from an EMBL/GenBank/DDBJ whole genome shotgun (WGS) entry which is preliminary data.</text>
</comment>
<proteinExistence type="predicted"/>
<sequence length="41" mass="4607">MHGTALSIAKADVQTKENIGNKVCLSITKRYNIKPFLRFSL</sequence>
<dbReference type="Proteomes" id="UP000018004">
    <property type="component" value="Unassembled WGS sequence"/>
</dbReference>
<dbReference type="AlphaFoldDB" id="V6SQ60"/>
<evidence type="ECO:0000313" key="2">
    <source>
        <dbReference type="Proteomes" id="UP000018004"/>
    </source>
</evidence>
<reference evidence="1 2" key="1">
    <citation type="submission" date="2013-08" db="EMBL/GenBank/DDBJ databases">
        <title>Flavobacterium limnosediminis JC2902 genome sequencing.</title>
        <authorList>
            <person name="Lee K."/>
            <person name="Yi H."/>
            <person name="Park S."/>
            <person name="Chun J."/>
        </authorList>
    </citation>
    <scope>NUCLEOTIDE SEQUENCE [LARGE SCALE GENOMIC DNA]</scope>
    <source>
        <strain evidence="1 2">JC2902</strain>
    </source>
</reference>
<dbReference type="PATRIC" id="fig|1341181.4.peg.1330"/>
<dbReference type="EMBL" id="AVGG01000005">
    <property type="protein sequence ID" value="ESU28756.1"/>
    <property type="molecule type" value="Genomic_DNA"/>
</dbReference>
<accession>V6SQ60</accession>